<feature type="compositionally biased region" description="Low complexity" evidence="2">
    <location>
        <begin position="368"/>
        <end position="381"/>
    </location>
</feature>
<feature type="compositionally biased region" description="Acidic residues" evidence="2">
    <location>
        <begin position="237"/>
        <end position="256"/>
    </location>
</feature>
<dbReference type="GO" id="GO:0006360">
    <property type="term" value="P:transcription by RNA polymerase I"/>
    <property type="evidence" value="ECO:0007669"/>
    <property type="project" value="InterPro"/>
</dbReference>
<name>A0A4Z1PVI6_9PEZI</name>
<evidence type="ECO:0000313" key="4">
    <source>
        <dbReference type="EMBL" id="TID27430.1"/>
    </source>
</evidence>
<feature type="compositionally biased region" description="Low complexity" evidence="2">
    <location>
        <begin position="290"/>
        <end position="301"/>
    </location>
</feature>
<feature type="compositionally biased region" description="Basic and acidic residues" evidence="2">
    <location>
        <begin position="457"/>
        <end position="488"/>
    </location>
</feature>
<feature type="domain" description="Mnd1 HTH" evidence="3">
    <location>
        <begin position="533"/>
        <end position="591"/>
    </location>
</feature>
<reference evidence="4 5" key="1">
    <citation type="submission" date="2019-04" db="EMBL/GenBank/DDBJ databases">
        <title>High contiguity whole genome sequence and gene annotation resource for two Venturia nashicola isolates.</title>
        <authorList>
            <person name="Prokchorchik M."/>
            <person name="Won K."/>
            <person name="Lee Y."/>
            <person name="Choi E.D."/>
            <person name="Segonzac C."/>
            <person name="Sohn K.H."/>
        </authorList>
    </citation>
    <scope>NUCLEOTIDE SEQUENCE [LARGE SCALE GENOMIC DNA]</scope>
    <source>
        <strain evidence="4 5">PRI2</strain>
    </source>
</reference>
<protein>
    <submittedName>
        <fullName evidence="4">Meiotic nuclear division protein 1</fullName>
    </submittedName>
</protein>
<dbReference type="AlphaFoldDB" id="A0A4Z1PVI6"/>
<keyword evidence="1" id="KW-0175">Coiled coil</keyword>
<feature type="coiled-coil region" evidence="1">
    <location>
        <begin position="617"/>
        <end position="698"/>
    </location>
</feature>
<evidence type="ECO:0000313" key="5">
    <source>
        <dbReference type="Proteomes" id="UP000298493"/>
    </source>
</evidence>
<gene>
    <name evidence="4" type="ORF">E6O75_ATG00197</name>
</gene>
<evidence type="ECO:0000256" key="2">
    <source>
        <dbReference type="SAM" id="MobiDB-lite"/>
    </source>
</evidence>
<organism evidence="4 5">
    <name type="scientific">Venturia nashicola</name>
    <dbReference type="NCBI Taxonomy" id="86259"/>
    <lineage>
        <taxon>Eukaryota</taxon>
        <taxon>Fungi</taxon>
        <taxon>Dikarya</taxon>
        <taxon>Ascomycota</taxon>
        <taxon>Pezizomycotina</taxon>
        <taxon>Dothideomycetes</taxon>
        <taxon>Pleosporomycetidae</taxon>
        <taxon>Venturiales</taxon>
        <taxon>Venturiaceae</taxon>
        <taxon>Venturia</taxon>
    </lineage>
</organism>
<evidence type="ECO:0000259" key="3">
    <source>
        <dbReference type="Pfam" id="PF03962"/>
    </source>
</evidence>
<dbReference type="PANTHER" id="PTHR28054">
    <property type="entry name" value="RNA POLYMERASE I-SPECIFIC TRANSCRIPTION INITIATION FACTOR RRN10"/>
    <property type="match status" value="1"/>
</dbReference>
<proteinExistence type="predicted"/>
<accession>A0A4Z1PVI6</accession>
<feature type="compositionally biased region" description="Polar residues" evidence="2">
    <location>
        <begin position="390"/>
        <end position="406"/>
    </location>
</feature>
<feature type="region of interest" description="Disordered" evidence="2">
    <location>
        <begin position="74"/>
        <end position="100"/>
    </location>
</feature>
<dbReference type="Pfam" id="PF03962">
    <property type="entry name" value="Mnd1"/>
    <property type="match status" value="1"/>
</dbReference>
<evidence type="ECO:0000256" key="1">
    <source>
        <dbReference type="SAM" id="Coils"/>
    </source>
</evidence>
<feature type="region of interest" description="Disordered" evidence="2">
    <location>
        <begin position="234"/>
        <end position="488"/>
    </location>
</feature>
<dbReference type="InterPro" id="IPR040453">
    <property type="entry name" value="Mnd1_HTH"/>
</dbReference>
<dbReference type="STRING" id="86259.A0A4Z1PVI6"/>
<dbReference type="EMBL" id="SNSC02000001">
    <property type="protein sequence ID" value="TID27430.1"/>
    <property type="molecule type" value="Genomic_DNA"/>
</dbReference>
<keyword evidence="5" id="KW-1185">Reference proteome</keyword>
<dbReference type="Proteomes" id="UP000298493">
    <property type="component" value="Unassembled WGS sequence"/>
</dbReference>
<dbReference type="PANTHER" id="PTHR28054:SF1">
    <property type="entry name" value="RNA POLYMERASE I-SPECIFIC TRANSCRIPTION INITIATION FACTOR RRN10"/>
    <property type="match status" value="1"/>
</dbReference>
<feature type="region of interest" description="Disordered" evidence="2">
    <location>
        <begin position="35"/>
        <end position="57"/>
    </location>
</feature>
<dbReference type="InterPro" id="IPR022793">
    <property type="entry name" value="Rrn10"/>
</dbReference>
<sequence>MNKKVHFRTNAIPVSSGISSTVKDAVFNSSKSVGKRKIGDTTRGMMPTKNAEKSSKRRKVSVFDAVAGRAGRNGFLATEPEYSRDRDTASSSTRPIPPDDILFSRKGARVRLADEDDYVGMNGLGPIPPNYLLETTHRYLSRFYDRPDIQRKPLHYKSMDGTALLALGILLEEALDQSLGETGHLAFLTAGEEEEDLIPELGWDGHAWVKKAPRRTDANTQSSRSALSHEFVAHDDLSEDEASEVVENEDDADVQDDWQSSSSFGAVKKIESRTESPQHIHERSPVNSRAEPLASLSSSSPEKIDLSITQPRSARSIGTRRPKRILDDEGYKSTAMVQFSDEDEDEAPLNEHDTEMADPEDSVLQQVSASPPSSTDSGSQSDSDREELETSPTRVINGRGNDSSRSASRKYRERSSSQPSDKSKANSRAVSEESSNEEKESSESEGEGAAAKATAPTHHDEPDHEPKKNTTREETSKASENRPEDKMAKFKKSMDDLLDRLMSHTIATQPPSEPKVKTMAPKSLPPAAKQALIVQWIQKSGTVHSFKDLEKALPGVASINGMQVKEYIQAITDENLIRVEKIGSGNWYWSFLSDEKIRKEQALEKALADKEKAAVTVTELQLKVDEAGAEREDDEDDMLMEGGGDRKTMTLKHAELEKDLAKLRVELAAYKDNDPMEVENQRKAIVKDKLEVERYTEQIQAMEGWFKKQVGGDKEQMKVMKKEWYGDEYDEEEAALREL</sequence>
<feature type="compositionally biased region" description="Basic and acidic residues" evidence="2">
    <location>
        <begin position="268"/>
        <end position="284"/>
    </location>
</feature>
<comment type="caution">
    <text evidence="4">The sequence shown here is derived from an EMBL/GenBank/DDBJ whole genome shotgun (WGS) entry which is preliminary data.</text>
</comment>